<dbReference type="CDD" id="cd00082">
    <property type="entry name" value="HisKA"/>
    <property type="match status" value="1"/>
</dbReference>
<feature type="chain" id="PRO_5041915395" description="histidine kinase" evidence="5">
    <location>
        <begin position="22"/>
        <end position="1098"/>
    </location>
</feature>
<keyword evidence="4" id="KW-1133">Transmembrane helix</keyword>
<organism evidence="7 8">
    <name type="scientific">Thalassomonas actiniarum</name>
    <dbReference type="NCBI Taxonomy" id="485447"/>
    <lineage>
        <taxon>Bacteria</taxon>
        <taxon>Pseudomonadati</taxon>
        <taxon>Pseudomonadota</taxon>
        <taxon>Gammaproteobacteria</taxon>
        <taxon>Alteromonadales</taxon>
        <taxon>Colwelliaceae</taxon>
        <taxon>Thalassomonas</taxon>
    </lineage>
</organism>
<feature type="signal peptide" evidence="5">
    <location>
        <begin position="1"/>
        <end position="21"/>
    </location>
</feature>
<evidence type="ECO:0000256" key="4">
    <source>
        <dbReference type="SAM" id="Phobius"/>
    </source>
</evidence>
<dbReference type="SMART" id="SM00387">
    <property type="entry name" value="HATPase_c"/>
    <property type="match status" value="1"/>
</dbReference>
<dbReference type="Gene3D" id="3.30.565.10">
    <property type="entry name" value="Histidine kinase-like ATPase, C-terminal domain"/>
    <property type="match status" value="1"/>
</dbReference>
<dbReference type="SUPFAM" id="SSF55874">
    <property type="entry name" value="ATPase domain of HSP90 chaperone/DNA topoisomerase II/histidine kinase"/>
    <property type="match status" value="1"/>
</dbReference>
<protein>
    <recommendedName>
        <fullName evidence="2">histidine kinase</fullName>
        <ecNumber evidence="2">2.7.13.3</ecNumber>
    </recommendedName>
</protein>
<dbReference type="KEGG" id="tact:SG35_003940"/>
<dbReference type="Proteomes" id="UP000032568">
    <property type="component" value="Chromosome"/>
</dbReference>
<name>A0AAF0C4D6_9GAMM</name>
<dbReference type="SUPFAM" id="SSF47384">
    <property type="entry name" value="Homodimeric domain of signal transducing histidine kinase"/>
    <property type="match status" value="1"/>
</dbReference>
<keyword evidence="4" id="KW-0472">Membrane</keyword>
<gene>
    <name evidence="7" type="ORF">SG35_003940</name>
</gene>
<dbReference type="PROSITE" id="PS50109">
    <property type="entry name" value="HIS_KIN"/>
    <property type="match status" value="1"/>
</dbReference>
<evidence type="ECO:0000313" key="7">
    <source>
        <dbReference type="EMBL" id="WDD99833.1"/>
    </source>
</evidence>
<comment type="catalytic activity">
    <reaction evidence="1">
        <text>ATP + protein L-histidine = ADP + protein N-phospho-L-histidine.</text>
        <dbReference type="EC" id="2.7.13.3"/>
    </reaction>
</comment>
<dbReference type="Gene3D" id="1.10.287.130">
    <property type="match status" value="1"/>
</dbReference>
<evidence type="ECO:0000313" key="8">
    <source>
        <dbReference type="Proteomes" id="UP000032568"/>
    </source>
</evidence>
<dbReference type="FunFam" id="2.60.40.10:FF:000791">
    <property type="entry name" value="Two-component system sensor histidine kinase/response regulator"/>
    <property type="match status" value="1"/>
</dbReference>
<dbReference type="InterPro" id="IPR011047">
    <property type="entry name" value="Quinoprotein_ADH-like_sf"/>
</dbReference>
<dbReference type="PANTHER" id="PTHR43547:SF2">
    <property type="entry name" value="HYBRID SIGNAL TRANSDUCTION HISTIDINE KINASE C"/>
    <property type="match status" value="1"/>
</dbReference>
<dbReference type="InterPro" id="IPR011110">
    <property type="entry name" value="Reg_prop"/>
</dbReference>
<keyword evidence="3" id="KW-0597">Phosphoprotein</keyword>
<dbReference type="Gene3D" id="2.130.10.10">
    <property type="entry name" value="YVTN repeat-like/Quinoprotein amine dehydrogenase"/>
    <property type="match status" value="4"/>
</dbReference>
<dbReference type="Pfam" id="PF07495">
    <property type="entry name" value="Y_Y_Y"/>
    <property type="match status" value="1"/>
</dbReference>
<evidence type="ECO:0000256" key="2">
    <source>
        <dbReference type="ARBA" id="ARBA00012438"/>
    </source>
</evidence>
<dbReference type="PANTHER" id="PTHR43547">
    <property type="entry name" value="TWO-COMPONENT HISTIDINE KINASE"/>
    <property type="match status" value="1"/>
</dbReference>
<dbReference type="InterPro" id="IPR003661">
    <property type="entry name" value="HisK_dim/P_dom"/>
</dbReference>
<dbReference type="AlphaFoldDB" id="A0AAF0C4D6"/>
<dbReference type="InterPro" id="IPR015943">
    <property type="entry name" value="WD40/YVTN_repeat-like_dom_sf"/>
</dbReference>
<dbReference type="InterPro" id="IPR036097">
    <property type="entry name" value="HisK_dim/P_sf"/>
</dbReference>
<reference evidence="7 8" key="2">
    <citation type="journal article" date="2022" name="Mar. Drugs">
        <title>Bioassay-Guided Fractionation Leads to the Detection of Cholic Acid Generated by the Rare Thalassomonas sp.</title>
        <authorList>
            <person name="Pheiffer F."/>
            <person name="Schneider Y.K."/>
            <person name="Hansen E.H."/>
            <person name="Andersen J.H."/>
            <person name="Isaksson J."/>
            <person name="Busche T."/>
            <person name="R C."/>
            <person name="Kalinowski J."/>
            <person name="Zyl L.V."/>
            <person name="Trindade M."/>
        </authorList>
    </citation>
    <scope>NUCLEOTIDE SEQUENCE [LARGE SCALE GENOMIC DNA]</scope>
    <source>
        <strain evidence="7 8">A5K-106</strain>
    </source>
</reference>
<feature type="transmembrane region" description="Helical" evidence="4">
    <location>
        <begin position="825"/>
        <end position="843"/>
    </location>
</feature>
<dbReference type="Pfam" id="PF07494">
    <property type="entry name" value="Reg_prop"/>
    <property type="match status" value="5"/>
</dbReference>
<proteinExistence type="predicted"/>
<dbReference type="InterPro" id="IPR013783">
    <property type="entry name" value="Ig-like_fold"/>
</dbReference>
<evidence type="ECO:0000256" key="1">
    <source>
        <dbReference type="ARBA" id="ARBA00000085"/>
    </source>
</evidence>
<evidence type="ECO:0000256" key="5">
    <source>
        <dbReference type="SAM" id="SignalP"/>
    </source>
</evidence>
<reference evidence="7 8" key="1">
    <citation type="journal article" date="2015" name="Genome Announc.">
        <title>Draft Genome Sequences of Marine Isolates of Thalassomonas viridans and Thalassomonas actiniarum.</title>
        <authorList>
            <person name="Olonade I."/>
            <person name="van Zyl L.J."/>
            <person name="Trindade M."/>
        </authorList>
    </citation>
    <scope>NUCLEOTIDE SEQUENCE [LARGE SCALE GENOMIC DNA]</scope>
    <source>
        <strain evidence="7 8">A5K-106</strain>
    </source>
</reference>
<keyword evidence="8" id="KW-1185">Reference proteome</keyword>
<feature type="domain" description="Histidine kinase" evidence="6">
    <location>
        <begin position="879"/>
        <end position="1094"/>
    </location>
</feature>
<dbReference type="InterPro" id="IPR003594">
    <property type="entry name" value="HATPase_dom"/>
</dbReference>
<dbReference type="InterPro" id="IPR036890">
    <property type="entry name" value="HATPase_C_sf"/>
</dbReference>
<sequence>MRISAKLLIIGFLLTSQLALVATGYAARQTFSAITTGQGLSDNNINAIIQDDYGFLWIATESGLNRYDGREIVSYSRGKEHPGLSDDELVTMYLGEDNILWIGSENGGLIRFDIGKGSFSHISQAFSQDGRLLLDGRHLSSNTVHAITQQDGLLYIGTEGGGLNIMDLATGEISYYFVDRSLVKNPENTLCHNEIKTMLRDSLGFIWMGTVDGLNKYDPRQKSLLCFRNQANNKRSLANNEVVSIVEDGQQNLWLGTEGGGVNHFHRESGRFTRYQHREKDNHSLSNDEVQALYLTRDNALWVATEHGLNRFDADKGTFSRFFYQGGMNGSLSSNVISALYQDKAGILWVGTEGGGLNKAHPSKFAMDPRGRYPGARWQGQAITAIYKPSQDITWVGTENLGLWTFDAATGTYQHYLCLLRECEPGASEITAIAGDERALWLGTDGQGLLRYSLKEQSFTQVSLPFEDYISVTSLILGRDNQLWIGTEENTLFKLNTLTLKSQVIPLTPLTRLKAEFGNEVRCLLEDSRGNLWLGTEEFGVIFIDRQNQAMVHYYHEVKSHEVKGTGTEEPGVNENLNISNNVINAIKEDAYGRIWIATALGLNLVDTANGRLSKYFIRDGLLSNNLMDIIVDEFDDLWLSTNKGLMRYQLRTERFSHYDIGDGLVNEQYARGAAYKDSRGLLYFGGSTGIDVIDPQRVPKNPHAPRTMITKLSLFDQEVVAGEGVLQRPVYAADELYLSHKNYVFSLQFSALDFTAPEKNQYAFYLAGFDENWRYVAQQNSATYTNLPAGDYTFYVKGTNNDGVWSQPPAQLAITIAAAPWKTWWAYSGYTLLLLFIIYLFLTVKLKRQRDAFALLREREEKQRLKDNYEMEQRFTSNVAHELKTPLAELISMSEIALRWPDDPKVTQDFFQDTLDAANQMHQVVNNLLALARCERGLIKLKYTPLHLAEEIHHAWSRYRNEWQAKNIPLHLDKNSPYIINSSQAEFTLILNNILSNAIEYSPQGSDIRVEIKQQDNGAYAVSFANAMEDPLEPEELELMFQRLWRKDLSRSSEKHSGLGMSLIKAYAGLFGYQLSVEIGQDGCFMLTLKEIQAYRL</sequence>
<dbReference type="EMBL" id="CP059735">
    <property type="protein sequence ID" value="WDD99833.1"/>
    <property type="molecule type" value="Genomic_DNA"/>
</dbReference>
<evidence type="ECO:0000259" key="6">
    <source>
        <dbReference type="PROSITE" id="PS50109"/>
    </source>
</evidence>
<dbReference type="RefSeq" id="WP_044831928.1">
    <property type="nucleotide sequence ID" value="NZ_CP059735.1"/>
</dbReference>
<dbReference type="EC" id="2.7.13.3" evidence="2"/>
<dbReference type="InterPro" id="IPR005467">
    <property type="entry name" value="His_kinase_dom"/>
</dbReference>
<keyword evidence="4" id="KW-0812">Transmembrane</keyword>
<dbReference type="SMART" id="SM00388">
    <property type="entry name" value="HisKA"/>
    <property type="match status" value="1"/>
</dbReference>
<dbReference type="GO" id="GO:0000155">
    <property type="term" value="F:phosphorelay sensor kinase activity"/>
    <property type="evidence" value="ECO:0007669"/>
    <property type="project" value="InterPro"/>
</dbReference>
<dbReference type="Pfam" id="PF00512">
    <property type="entry name" value="HisKA"/>
    <property type="match status" value="1"/>
</dbReference>
<dbReference type="Gene3D" id="2.60.40.10">
    <property type="entry name" value="Immunoglobulins"/>
    <property type="match status" value="1"/>
</dbReference>
<keyword evidence="5" id="KW-0732">Signal</keyword>
<accession>A0AAF0C4D6</accession>
<dbReference type="Pfam" id="PF02518">
    <property type="entry name" value="HATPase_c"/>
    <property type="match status" value="1"/>
</dbReference>
<dbReference type="InterPro" id="IPR011123">
    <property type="entry name" value="Y_Y_Y"/>
</dbReference>
<dbReference type="SUPFAM" id="SSF50998">
    <property type="entry name" value="Quinoprotein alcohol dehydrogenase-like"/>
    <property type="match status" value="1"/>
</dbReference>
<dbReference type="SUPFAM" id="SSF63829">
    <property type="entry name" value="Calcium-dependent phosphotriesterase"/>
    <property type="match status" value="2"/>
</dbReference>
<evidence type="ECO:0000256" key="3">
    <source>
        <dbReference type="ARBA" id="ARBA00022553"/>
    </source>
</evidence>